<keyword evidence="2" id="KW-1133">Transmembrane helix</keyword>
<evidence type="ECO:0000313" key="4">
    <source>
        <dbReference type="Proteomes" id="UP000652013"/>
    </source>
</evidence>
<dbReference type="PANTHER" id="PTHR32309">
    <property type="entry name" value="TYROSINE-PROTEIN KINASE"/>
    <property type="match status" value="1"/>
</dbReference>
<evidence type="ECO:0000256" key="1">
    <source>
        <dbReference type="SAM" id="MobiDB-lite"/>
    </source>
</evidence>
<keyword evidence="2" id="KW-0472">Membrane</keyword>
<evidence type="ECO:0008006" key="5">
    <source>
        <dbReference type="Google" id="ProtNLM"/>
    </source>
</evidence>
<keyword evidence="4" id="KW-1185">Reference proteome</keyword>
<dbReference type="AlphaFoldDB" id="A0A8J3YC10"/>
<evidence type="ECO:0000313" key="3">
    <source>
        <dbReference type="EMBL" id="GIJ04997.1"/>
    </source>
</evidence>
<comment type="caution">
    <text evidence="3">The sequence shown here is derived from an EMBL/GenBank/DDBJ whole genome shotgun (WGS) entry which is preliminary data.</text>
</comment>
<accession>A0A8J3YC10</accession>
<reference evidence="3" key="1">
    <citation type="submission" date="2021-01" db="EMBL/GenBank/DDBJ databases">
        <title>Whole genome shotgun sequence of Spirilliplanes yamanashiensis NBRC 15828.</title>
        <authorList>
            <person name="Komaki H."/>
            <person name="Tamura T."/>
        </authorList>
    </citation>
    <scope>NUCLEOTIDE SEQUENCE</scope>
    <source>
        <strain evidence="3">NBRC 15828</strain>
    </source>
</reference>
<feature type="transmembrane region" description="Helical" evidence="2">
    <location>
        <begin position="217"/>
        <end position="236"/>
    </location>
</feature>
<organism evidence="3 4">
    <name type="scientific">Spirilliplanes yamanashiensis</name>
    <dbReference type="NCBI Taxonomy" id="42233"/>
    <lineage>
        <taxon>Bacteria</taxon>
        <taxon>Bacillati</taxon>
        <taxon>Actinomycetota</taxon>
        <taxon>Actinomycetes</taxon>
        <taxon>Micromonosporales</taxon>
        <taxon>Micromonosporaceae</taxon>
        <taxon>Spirilliplanes</taxon>
    </lineage>
</organism>
<keyword evidence="2" id="KW-0812">Transmembrane</keyword>
<dbReference type="InterPro" id="IPR050445">
    <property type="entry name" value="Bact_polysacc_biosynth/exp"/>
</dbReference>
<feature type="transmembrane region" description="Helical" evidence="2">
    <location>
        <begin position="24"/>
        <end position="48"/>
    </location>
</feature>
<gene>
    <name evidence="3" type="ORF">Sya03_43490</name>
</gene>
<protein>
    <recommendedName>
        <fullName evidence="5">Capsular polysaccharide biosynthesis protein</fullName>
    </recommendedName>
</protein>
<feature type="region of interest" description="Disordered" evidence="1">
    <location>
        <begin position="163"/>
        <end position="199"/>
    </location>
</feature>
<sequence>MPRSGELHVTSTATHLYGRRHYSLLSLAAVALAVIAVFAGAAVGYSILLQPRVYGAQADFLITPRADISDAAVDRAMVTQVMIVTSDPVLQPVADRSGLPLSRVRRNVDAEIVGRSNLLRLTVSDPDQARAVELARLVTEQYLLRSAPPAVGPAIATAVATTPATPAPSAGATDAPAETPAETPAEAPVADPPPTRSTVLSPAALLEDPLQPQPRRALAGGLLLGLLAAAVTVAVLERPRWLTRPFASWR</sequence>
<dbReference type="EMBL" id="BOOY01000030">
    <property type="protein sequence ID" value="GIJ04997.1"/>
    <property type="molecule type" value="Genomic_DNA"/>
</dbReference>
<name>A0A8J3YC10_9ACTN</name>
<feature type="compositionally biased region" description="Low complexity" evidence="1">
    <location>
        <begin position="163"/>
        <end position="189"/>
    </location>
</feature>
<evidence type="ECO:0000256" key="2">
    <source>
        <dbReference type="SAM" id="Phobius"/>
    </source>
</evidence>
<dbReference type="PANTHER" id="PTHR32309:SF31">
    <property type="entry name" value="CAPSULAR EXOPOLYSACCHARIDE FAMILY"/>
    <property type="match status" value="1"/>
</dbReference>
<proteinExistence type="predicted"/>
<dbReference type="Proteomes" id="UP000652013">
    <property type="component" value="Unassembled WGS sequence"/>
</dbReference>